<evidence type="ECO:0000313" key="3">
    <source>
        <dbReference type="Proteomes" id="UP000196536"/>
    </source>
</evidence>
<protein>
    <submittedName>
        <fullName evidence="2">Uncharacterized protein</fullName>
    </submittedName>
</protein>
<feature type="transmembrane region" description="Helical" evidence="1">
    <location>
        <begin position="365"/>
        <end position="383"/>
    </location>
</feature>
<evidence type="ECO:0000313" key="2">
    <source>
        <dbReference type="EMBL" id="OUY05553.1"/>
    </source>
</evidence>
<dbReference type="AlphaFoldDB" id="A0A1Z9YTP2"/>
<keyword evidence="3" id="KW-1185">Reference proteome</keyword>
<gene>
    <name evidence="2" type="ORF">CAP51_16545</name>
</gene>
<keyword evidence="1" id="KW-0812">Transmembrane</keyword>
<accession>A0A1Z9YTP2</accession>
<dbReference type="RefSeq" id="WP_087621869.1">
    <property type="nucleotide sequence ID" value="NZ_NEXX01000008.1"/>
</dbReference>
<organism evidence="2 3">
    <name type="scientific">Acinetobacter populi</name>
    <dbReference type="NCBI Taxonomy" id="1582270"/>
    <lineage>
        <taxon>Bacteria</taxon>
        <taxon>Pseudomonadati</taxon>
        <taxon>Pseudomonadota</taxon>
        <taxon>Gammaproteobacteria</taxon>
        <taxon>Moraxellales</taxon>
        <taxon>Moraxellaceae</taxon>
        <taxon>Acinetobacter</taxon>
    </lineage>
</organism>
<proteinExistence type="predicted"/>
<keyword evidence="1" id="KW-0472">Membrane</keyword>
<keyword evidence="1" id="KW-1133">Transmembrane helix</keyword>
<reference evidence="2 3" key="1">
    <citation type="submission" date="2017-05" db="EMBL/GenBank/DDBJ databases">
        <title>Acinetobacter populi ANC 5415 (= PBJ7), whole genome shotgun sequencing project.</title>
        <authorList>
            <person name="Nemec A."/>
            <person name="Radolfova-Krizova L."/>
        </authorList>
    </citation>
    <scope>NUCLEOTIDE SEQUENCE [LARGE SCALE GENOMIC DNA]</scope>
    <source>
        <strain evidence="2 3">PBJ7</strain>
    </source>
</reference>
<comment type="caution">
    <text evidence="2">The sequence shown here is derived from an EMBL/GenBank/DDBJ whole genome shotgun (WGS) entry which is preliminary data.</text>
</comment>
<evidence type="ECO:0000256" key="1">
    <source>
        <dbReference type="SAM" id="Phobius"/>
    </source>
</evidence>
<sequence length="385" mass="44460">MYDQSWHFIFALHQQINAYLRHDTYYPYIEHAWIKRLGTIFLVRDFNTGDLIYDSTEHFTVHLSQQELATVHLVPLVELFESQPFHHPILDFPCLNHFQQRNQAILILSFKNSETYALLPCIEKIKTEITVPSNCDPRDFLGFESDQNHSPYALFTLYRLSIAQVESVKAFVQPIEWQNYAQNLQDIMFSAQYYPYEAKPLQATNNLYLYQDGYDTPLIQDQALSDNLAFSLIKQMQSVFLDLESYCHPKNDSSPYHLLSDEEYKLFNEYQTTLGTELISLICRAANDYPQAGMTNKTSLTLPCKNLPVESITGKIPSPPIPQEPDDLSEDKPSVIKSLFSLILFLAVVFAVMYGIFLLSEQFAFIRFLLVVMTVIAFLAIVARK</sequence>
<dbReference type="EMBL" id="NEXX01000008">
    <property type="protein sequence ID" value="OUY05553.1"/>
    <property type="molecule type" value="Genomic_DNA"/>
</dbReference>
<feature type="transmembrane region" description="Helical" evidence="1">
    <location>
        <begin position="339"/>
        <end position="359"/>
    </location>
</feature>
<dbReference type="Proteomes" id="UP000196536">
    <property type="component" value="Unassembled WGS sequence"/>
</dbReference>
<name>A0A1Z9YTP2_9GAMM</name>
<dbReference type="OrthoDB" id="6674324at2"/>